<gene>
    <name evidence="4" type="ORF">GCM10023235_59700</name>
</gene>
<accession>A0ABP9E9G5</accession>
<dbReference type="Proteomes" id="UP001501752">
    <property type="component" value="Unassembled WGS sequence"/>
</dbReference>
<dbReference type="CDD" id="cd00413">
    <property type="entry name" value="Glyco_hydrolase_16"/>
    <property type="match status" value="1"/>
</dbReference>
<comment type="similarity">
    <text evidence="1">Belongs to the glycosyl hydrolase 16 family.</text>
</comment>
<evidence type="ECO:0000259" key="3">
    <source>
        <dbReference type="PROSITE" id="PS51762"/>
    </source>
</evidence>
<reference evidence="5" key="1">
    <citation type="journal article" date="2019" name="Int. J. Syst. Evol. Microbiol.">
        <title>The Global Catalogue of Microorganisms (GCM) 10K type strain sequencing project: providing services to taxonomists for standard genome sequencing and annotation.</title>
        <authorList>
            <consortium name="The Broad Institute Genomics Platform"/>
            <consortium name="The Broad Institute Genome Sequencing Center for Infectious Disease"/>
            <person name="Wu L."/>
            <person name="Ma J."/>
        </authorList>
    </citation>
    <scope>NUCLEOTIDE SEQUENCE [LARGE SCALE GENOMIC DNA]</scope>
    <source>
        <strain evidence="5">JCM 13006</strain>
    </source>
</reference>
<evidence type="ECO:0000313" key="5">
    <source>
        <dbReference type="Proteomes" id="UP001501752"/>
    </source>
</evidence>
<evidence type="ECO:0000256" key="1">
    <source>
        <dbReference type="ARBA" id="ARBA00006865"/>
    </source>
</evidence>
<dbReference type="InterPro" id="IPR050546">
    <property type="entry name" value="Glycosyl_Hydrlase_16"/>
</dbReference>
<sequence length="462" mass="47539">MRISATPARVGAVAATGLAVVAGIAFTGLGSADAATGTTVIQDRLAPTSMTAGTAASASLSVHADRCVTARSVGVAVRDAAGNNLDFPGSSGRTRVCQHGYTLTTDSRTLPAGEFTVFGYWQDLSGGYHNLPAKRLTVNADAAQAPAPSQPSATATATPTPAATPSSAPTPTAAPTTPTASPTPTAAPTPTPTPSPSESPFATPKPTPTATSTPTATADPSASGTLTFSDDFTGSSVPLGSWTGCSSNGPIANSHCSGLPAAVDAKWWAYPSGWKDTSKNGTYNPAKALSIADGQLNIHLNRDSTGTWVAAPTPKLPANTTYGTYEVTWKASCAAGYKVAWLLWPDSDRWPGDGEIDFPEGDLCGNVSAFMHRQNGTSGGDQDAYSTGIKTAGNWHVSRIEWQPNDLKFYLDGKLIGHSTSRVPNTPMHWVLQSETALDGTVPAVGSSADIAVDSVRYWKAS</sequence>
<dbReference type="InterPro" id="IPR013320">
    <property type="entry name" value="ConA-like_dom_sf"/>
</dbReference>
<dbReference type="Gene3D" id="2.60.120.200">
    <property type="match status" value="1"/>
</dbReference>
<dbReference type="Pfam" id="PF00722">
    <property type="entry name" value="Glyco_hydro_16"/>
    <property type="match status" value="1"/>
</dbReference>
<feature type="domain" description="GH16" evidence="3">
    <location>
        <begin position="206"/>
        <end position="462"/>
    </location>
</feature>
<comment type="caution">
    <text evidence="4">The sequence shown here is derived from an EMBL/GenBank/DDBJ whole genome shotgun (WGS) entry which is preliminary data.</text>
</comment>
<dbReference type="EMBL" id="BAABIS010000001">
    <property type="protein sequence ID" value="GAA4872693.1"/>
    <property type="molecule type" value="Genomic_DNA"/>
</dbReference>
<feature type="compositionally biased region" description="Low complexity" evidence="2">
    <location>
        <begin position="142"/>
        <end position="184"/>
    </location>
</feature>
<protein>
    <recommendedName>
        <fullName evidence="3">GH16 domain-containing protein</fullName>
    </recommendedName>
</protein>
<name>A0ABP9E9G5_9ACTN</name>
<organism evidence="4 5">
    <name type="scientific">Kitasatospora terrestris</name>
    <dbReference type="NCBI Taxonomy" id="258051"/>
    <lineage>
        <taxon>Bacteria</taxon>
        <taxon>Bacillati</taxon>
        <taxon>Actinomycetota</taxon>
        <taxon>Actinomycetes</taxon>
        <taxon>Kitasatosporales</taxon>
        <taxon>Streptomycetaceae</taxon>
        <taxon>Kitasatospora</taxon>
    </lineage>
</organism>
<feature type="region of interest" description="Disordered" evidence="2">
    <location>
        <begin position="141"/>
        <end position="229"/>
    </location>
</feature>
<dbReference type="PROSITE" id="PS51762">
    <property type="entry name" value="GH16_2"/>
    <property type="match status" value="1"/>
</dbReference>
<dbReference type="SUPFAM" id="SSF49899">
    <property type="entry name" value="Concanavalin A-like lectins/glucanases"/>
    <property type="match status" value="1"/>
</dbReference>
<keyword evidence="5" id="KW-1185">Reference proteome</keyword>
<proteinExistence type="inferred from homology"/>
<dbReference type="PANTHER" id="PTHR10963">
    <property type="entry name" value="GLYCOSYL HYDROLASE-RELATED"/>
    <property type="match status" value="1"/>
</dbReference>
<evidence type="ECO:0000256" key="2">
    <source>
        <dbReference type="SAM" id="MobiDB-lite"/>
    </source>
</evidence>
<feature type="compositionally biased region" description="Low complexity" evidence="2">
    <location>
        <begin position="208"/>
        <end position="225"/>
    </location>
</feature>
<dbReference type="PANTHER" id="PTHR10963:SF55">
    <property type="entry name" value="GLYCOSIDE HYDROLASE FAMILY 16 PROTEIN"/>
    <property type="match status" value="1"/>
</dbReference>
<feature type="compositionally biased region" description="Pro residues" evidence="2">
    <location>
        <begin position="185"/>
        <end position="207"/>
    </location>
</feature>
<dbReference type="InterPro" id="IPR000757">
    <property type="entry name" value="Beta-glucanase-like"/>
</dbReference>
<dbReference type="RefSeq" id="WP_345699981.1">
    <property type="nucleotide sequence ID" value="NZ_BAABIS010000001.1"/>
</dbReference>
<evidence type="ECO:0000313" key="4">
    <source>
        <dbReference type="EMBL" id="GAA4872693.1"/>
    </source>
</evidence>